<dbReference type="AlphaFoldDB" id="A0A1N6DUA5"/>
<evidence type="ECO:0000313" key="2">
    <source>
        <dbReference type="Proteomes" id="UP000184932"/>
    </source>
</evidence>
<accession>A0A1N6DUA5</accession>
<dbReference type="EMBL" id="FSRL01000001">
    <property type="protein sequence ID" value="SIN74320.1"/>
    <property type="molecule type" value="Genomic_DNA"/>
</dbReference>
<organism evidence="1 2">
    <name type="scientific">Vannielia litorea</name>
    <dbReference type="NCBI Taxonomy" id="1217970"/>
    <lineage>
        <taxon>Bacteria</taxon>
        <taxon>Pseudomonadati</taxon>
        <taxon>Pseudomonadota</taxon>
        <taxon>Alphaproteobacteria</taxon>
        <taxon>Rhodobacterales</taxon>
        <taxon>Paracoccaceae</taxon>
        <taxon>Vannielia</taxon>
    </lineage>
</organism>
<name>A0A1N6DUA5_9RHOB</name>
<gene>
    <name evidence="1" type="ORF">SAMN05444002_0011</name>
</gene>
<keyword evidence="2" id="KW-1185">Reference proteome</keyword>
<dbReference type="OrthoDB" id="7842157at2"/>
<dbReference type="RefSeq" id="WP_074254250.1">
    <property type="nucleotide sequence ID" value="NZ_FSRL01000001.1"/>
</dbReference>
<reference evidence="2" key="1">
    <citation type="submission" date="2016-11" db="EMBL/GenBank/DDBJ databases">
        <authorList>
            <person name="Varghese N."/>
            <person name="Submissions S."/>
        </authorList>
    </citation>
    <scope>NUCLEOTIDE SEQUENCE [LARGE SCALE GENOMIC DNA]</scope>
    <source>
        <strain evidence="2">DSM 29440</strain>
    </source>
</reference>
<proteinExistence type="predicted"/>
<evidence type="ECO:0000313" key="1">
    <source>
        <dbReference type="EMBL" id="SIN74320.1"/>
    </source>
</evidence>
<dbReference type="Proteomes" id="UP000184932">
    <property type="component" value="Unassembled WGS sequence"/>
</dbReference>
<protein>
    <submittedName>
        <fullName evidence="1">Uncharacterized protein</fullName>
    </submittedName>
</protein>
<dbReference type="STRING" id="1217970.SAMN05444002_0011"/>
<sequence>MAAILNIPPTVAHRPKGLIDCAQITDTLMVAGQDRQVAYDQTRALLRAGYFLPSAREERGKKSFLLTPDYMLTADVLLRLRDFGIRGGEGAKADPMFAAALALRGWSGGRPKGAVHSPAAHVIAEYELDVRGWVFELWSFIHGKTGDLRFEGRIHRVDPKHPDGFHSTPLQYGNHGQYLHRSCIAVDLTDALDRWHPHGRARREAMN</sequence>